<keyword evidence="7 9" id="KW-0675">Receptor</keyword>
<dbReference type="KEGG" id="tpal:117651406"/>
<feature type="transmembrane region" description="Helical" evidence="11">
    <location>
        <begin position="87"/>
        <end position="109"/>
    </location>
</feature>
<dbReference type="SUPFAM" id="SSF81321">
    <property type="entry name" value="Family A G protein-coupled receptor-like"/>
    <property type="match status" value="1"/>
</dbReference>
<proteinExistence type="inferred from homology"/>
<dbReference type="PANTHER" id="PTHR45695:SF15">
    <property type="entry name" value="OPSIN RH2"/>
    <property type="match status" value="1"/>
</dbReference>
<evidence type="ECO:0000256" key="4">
    <source>
        <dbReference type="ARBA" id="ARBA00022989"/>
    </source>
</evidence>
<dbReference type="Pfam" id="PF00001">
    <property type="entry name" value="7tm_1"/>
    <property type="match status" value="1"/>
</dbReference>
<feature type="transmembrane region" description="Helical" evidence="11">
    <location>
        <begin position="260"/>
        <end position="282"/>
    </location>
</feature>
<feature type="transmembrane region" description="Helical" evidence="11">
    <location>
        <begin position="302"/>
        <end position="325"/>
    </location>
</feature>
<evidence type="ECO:0000256" key="7">
    <source>
        <dbReference type="ARBA" id="ARBA00023170"/>
    </source>
</evidence>
<dbReference type="PRINTS" id="PR01012">
    <property type="entry name" value="NRPEPTIDEYR"/>
</dbReference>
<reference evidence="14" key="1">
    <citation type="submission" date="2025-08" db="UniProtKB">
        <authorList>
            <consortium name="RefSeq"/>
        </authorList>
    </citation>
    <scope>IDENTIFICATION</scope>
    <source>
        <tissue evidence="14">Total insect</tissue>
    </source>
</reference>
<keyword evidence="5 9" id="KW-0297">G-protein coupled receptor</keyword>
<feature type="transmembrane region" description="Helical" evidence="11">
    <location>
        <begin position="46"/>
        <end position="67"/>
    </location>
</feature>
<evidence type="ECO:0000313" key="14">
    <source>
        <dbReference type="RefSeq" id="XP_034251332.1"/>
    </source>
</evidence>
<feature type="region of interest" description="Disordered" evidence="10">
    <location>
        <begin position="349"/>
        <end position="377"/>
    </location>
</feature>
<name>A0A6P9A0Q5_THRPL</name>
<dbReference type="PROSITE" id="PS50262">
    <property type="entry name" value="G_PROTEIN_RECEP_F1_2"/>
    <property type="match status" value="1"/>
</dbReference>
<organism evidence="14">
    <name type="scientific">Thrips palmi</name>
    <name type="common">Melon thrips</name>
    <dbReference type="NCBI Taxonomy" id="161013"/>
    <lineage>
        <taxon>Eukaryota</taxon>
        <taxon>Metazoa</taxon>
        <taxon>Ecdysozoa</taxon>
        <taxon>Arthropoda</taxon>
        <taxon>Hexapoda</taxon>
        <taxon>Insecta</taxon>
        <taxon>Pterygota</taxon>
        <taxon>Neoptera</taxon>
        <taxon>Paraneoptera</taxon>
        <taxon>Thysanoptera</taxon>
        <taxon>Terebrantia</taxon>
        <taxon>Thripoidea</taxon>
        <taxon>Thripidae</taxon>
        <taxon>Thrips</taxon>
    </lineage>
</organism>
<dbReference type="PRINTS" id="PR00237">
    <property type="entry name" value="GPCRRHODOPSN"/>
</dbReference>
<feature type="domain" description="G-protein coupled receptors family 1 profile" evidence="12">
    <location>
        <begin position="26"/>
        <end position="322"/>
    </location>
</feature>
<comment type="similarity">
    <text evidence="2 9">Belongs to the G-protein coupled receptor 1 family.</text>
</comment>
<dbReference type="CDD" id="cd15001">
    <property type="entry name" value="7tmA_GPRnna14-like"/>
    <property type="match status" value="1"/>
</dbReference>
<accession>A0A6P9A0Q5</accession>
<keyword evidence="3 9" id="KW-0812">Transmembrane</keyword>
<comment type="subcellular location">
    <subcellularLocation>
        <location evidence="1">Membrane</location>
        <topology evidence="1">Multi-pass membrane protein</topology>
    </subcellularLocation>
</comment>
<feature type="transmembrane region" description="Helical" evidence="11">
    <location>
        <begin position="177"/>
        <end position="203"/>
    </location>
</feature>
<keyword evidence="8 9" id="KW-0807">Transducer</keyword>
<evidence type="ECO:0000256" key="2">
    <source>
        <dbReference type="ARBA" id="ARBA00010663"/>
    </source>
</evidence>
<feature type="compositionally biased region" description="Polar residues" evidence="10">
    <location>
        <begin position="349"/>
        <end position="368"/>
    </location>
</feature>
<evidence type="ECO:0000256" key="10">
    <source>
        <dbReference type="SAM" id="MobiDB-lite"/>
    </source>
</evidence>
<evidence type="ECO:0000313" key="13">
    <source>
        <dbReference type="Proteomes" id="UP000515158"/>
    </source>
</evidence>
<evidence type="ECO:0000256" key="3">
    <source>
        <dbReference type="ARBA" id="ARBA00022692"/>
    </source>
</evidence>
<dbReference type="GeneID" id="117651406"/>
<feature type="transmembrane region" description="Helical" evidence="11">
    <location>
        <begin position="129"/>
        <end position="148"/>
    </location>
</feature>
<dbReference type="PROSITE" id="PS00237">
    <property type="entry name" value="G_PROTEIN_RECEP_F1_1"/>
    <property type="match status" value="1"/>
</dbReference>
<gene>
    <name evidence="14" type="primary">LOC117651406</name>
</gene>
<keyword evidence="6 11" id="KW-0472">Membrane</keyword>
<dbReference type="InterPro" id="IPR000276">
    <property type="entry name" value="GPCR_Rhodpsn"/>
</dbReference>
<evidence type="ECO:0000256" key="6">
    <source>
        <dbReference type="ARBA" id="ARBA00023136"/>
    </source>
</evidence>
<keyword evidence="13" id="KW-1185">Reference proteome</keyword>
<dbReference type="Proteomes" id="UP000515158">
    <property type="component" value="Unplaced"/>
</dbReference>
<sequence length="377" mass="42807">MQAYDWWEIVPTLIVYLLTMVLGLVGNALIIFTTQRYRRMQSTTNVFLSSLASADLLLIVVCIPVKLAKLMSFTWNAGFFMCKAVHYMQNVSAMCSVFTLTAMSIERYYAIIHPMKVKYLCSLSQARKICAGIWLAAFVMATPILQTIDYKEVGVKYSGMWCVRDFEDDFILRFNDVYSLVVILVVPTGIMVFTYSVICWEVWHVMLQRCQMTSGKGLNVVESIPLSKKRQVGFRESLKKNAGQIRMEEETQTVKQVTKMLVAVVVVFVICWAPLLVDNLLTAYGVLPHGYERVGDLKGYKYMSVCFHLLSYFNSCVNPIVYGFMSRSFRESFRQALCRCCKTARKANRQPSSNTRTTSLRINDTSCSGAGRSASGY</sequence>
<dbReference type="InterPro" id="IPR000611">
    <property type="entry name" value="NPY_rcpt"/>
</dbReference>
<dbReference type="Gene3D" id="1.20.1070.10">
    <property type="entry name" value="Rhodopsin 7-helix transmembrane proteins"/>
    <property type="match status" value="1"/>
</dbReference>
<dbReference type="GO" id="GO:0004983">
    <property type="term" value="F:neuropeptide Y receptor activity"/>
    <property type="evidence" value="ECO:0007669"/>
    <property type="project" value="InterPro"/>
</dbReference>
<feature type="transmembrane region" description="Helical" evidence="11">
    <location>
        <begin position="13"/>
        <end position="34"/>
    </location>
</feature>
<dbReference type="OrthoDB" id="2132067at2759"/>
<evidence type="ECO:0000256" key="11">
    <source>
        <dbReference type="SAM" id="Phobius"/>
    </source>
</evidence>
<evidence type="ECO:0000256" key="5">
    <source>
        <dbReference type="ARBA" id="ARBA00023040"/>
    </source>
</evidence>
<protein>
    <submittedName>
        <fullName evidence="14">Gastrin/cholecystokinin type B receptor-like</fullName>
    </submittedName>
</protein>
<dbReference type="RefSeq" id="XP_034251332.1">
    <property type="nucleotide sequence ID" value="XM_034395441.1"/>
</dbReference>
<evidence type="ECO:0000256" key="9">
    <source>
        <dbReference type="RuleBase" id="RU000688"/>
    </source>
</evidence>
<keyword evidence="4 11" id="KW-1133">Transmembrane helix</keyword>
<dbReference type="SMART" id="SM01381">
    <property type="entry name" value="7TM_GPCR_Srsx"/>
    <property type="match status" value="1"/>
</dbReference>
<dbReference type="PANTHER" id="PTHR45695">
    <property type="entry name" value="LEUCOKININ RECEPTOR-RELATED"/>
    <property type="match status" value="1"/>
</dbReference>
<dbReference type="InParanoid" id="A0A6P9A0Q5"/>
<dbReference type="InterPro" id="IPR017452">
    <property type="entry name" value="GPCR_Rhodpsn_7TM"/>
</dbReference>
<evidence type="ECO:0000256" key="1">
    <source>
        <dbReference type="ARBA" id="ARBA00004141"/>
    </source>
</evidence>
<evidence type="ECO:0000256" key="8">
    <source>
        <dbReference type="ARBA" id="ARBA00023224"/>
    </source>
</evidence>
<dbReference type="GO" id="GO:0005886">
    <property type="term" value="C:plasma membrane"/>
    <property type="evidence" value="ECO:0007669"/>
    <property type="project" value="TreeGrafter"/>
</dbReference>
<dbReference type="AlphaFoldDB" id="A0A6P9A0Q5"/>
<evidence type="ECO:0000259" key="12">
    <source>
        <dbReference type="PROSITE" id="PS50262"/>
    </source>
</evidence>